<name>A0ABW1V2B9_9BACL</name>
<evidence type="ECO:0000313" key="1">
    <source>
        <dbReference type="EMBL" id="MFC6332361.1"/>
    </source>
</evidence>
<accession>A0ABW1V2B9</accession>
<keyword evidence="2" id="KW-1185">Reference proteome</keyword>
<dbReference type="RefSeq" id="WP_379232641.1">
    <property type="nucleotide sequence ID" value="NZ_JBHSTE010000002.1"/>
</dbReference>
<sequence>MFTIQEYTVETVADPFRILEGERYEFMIDVEVEEDDELFHEEGVRLRVVYAVIDGNGKVVRYEFQTAGTGAYLDIEMEDDELVMVEKFCADSFKDA</sequence>
<evidence type="ECO:0000313" key="2">
    <source>
        <dbReference type="Proteomes" id="UP001596233"/>
    </source>
</evidence>
<organism evidence="1 2">
    <name type="scientific">Paenibacillus septentrionalis</name>
    <dbReference type="NCBI Taxonomy" id="429342"/>
    <lineage>
        <taxon>Bacteria</taxon>
        <taxon>Bacillati</taxon>
        <taxon>Bacillota</taxon>
        <taxon>Bacilli</taxon>
        <taxon>Bacillales</taxon>
        <taxon>Paenibacillaceae</taxon>
        <taxon>Paenibacillus</taxon>
    </lineage>
</organism>
<dbReference type="Pfam" id="PF20119">
    <property type="entry name" value="DUF6509"/>
    <property type="match status" value="1"/>
</dbReference>
<gene>
    <name evidence="1" type="ORF">ACFP56_06965</name>
</gene>
<proteinExistence type="predicted"/>
<comment type="caution">
    <text evidence="1">The sequence shown here is derived from an EMBL/GenBank/DDBJ whole genome shotgun (WGS) entry which is preliminary data.</text>
</comment>
<dbReference type="InterPro" id="IPR045424">
    <property type="entry name" value="DUF6509"/>
</dbReference>
<reference evidence="2" key="1">
    <citation type="journal article" date="2019" name="Int. J. Syst. Evol. Microbiol.">
        <title>The Global Catalogue of Microorganisms (GCM) 10K type strain sequencing project: providing services to taxonomists for standard genome sequencing and annotation.</title>
        <authorList>
            <consortium name="The Broad Institute Genomics Platform"/>
            <consortium name="The Broad Institute Genome Sequencing Center for Infectious Disease"/>
            <person name="Wu L."/>
            <person name="Ma J."/>
        </authorList>
    </citation>
    <scope>NUCLEOTIDE SEQUENCE [LARGE SCALE GENOMIC DNA]</scope>
    <source>
        <strain evidence="2">PCU 280</strain>
    </source>
</reference>
<protein>
    <submittedName>
        <fullName evidence="1">DUF6509 family protein</fullName>
    </submittedName>
</protein>
<dbReference type="EMBL" id="JBHSTE010000002">
    <property type="protein sequence ID" value="MFC6332361.1"/>
    <property type="molecule type" value="Genomic_DNA"/>
</dbReference>
<dbReference type="Proteomes" id="UP001596233">
    <property type="component" value="Unassembled WGS sequence"/>
</dbReference>